<feature type="active site" description="Nucleophile" evidence="5">
    <location>
        <position position="252"/>
    </location>
</feature>
<evidence type="ECO:0000256" key="6">
    <source>
        <dbReference type="PIRSR" id="PIRSR001227-2"/>
    </source>
</evidence>
<comment type="caution">
    <text evidence="7">The sequence shown here is derived from an EMBL/GenBank/DDBJ whole genome shotgun (WGS) entry which is preliminary data.</text>
</comment>
<comment type="cofactor">
    <cofactor evidence="6">
        <name>Ca(2+)</name>
        <dbReference type="ChEBI" id="CHEBI:29108"/>
    </cofactor>
    <text evidence="6">Binds 1 Ca(2+) ion per dimer.</text>
</comment>
<dbReference type="Proteomes" id="UP000315439">
    <property type="component" value="Unassembled WGS sequence"/>
</dbReference>
<dbReference type="GO" id="GO:0017000">
    <property type="term" value="P:antibiotic biosynthetic process"/>
    <property type="evidence" value="ECO:0007669"/>
    <property type="project" value="InterPro"/>
</dbReference>
<dbReference type="Gene3D" id="1.10.1400.10">
    <property type="match status" value="1"/>
</dbReference>
<dbReference type="EMBL" id="VIKS01000017">
    <property type="protein sequence ID" value="TQV81093.1"/>
    <property type="molecule type" value="Genomic_DNA"/>
</dbReference>
<keyword evidence="2" id="KW-0378">Hydrolase</keyword>
<dbReference type="CDD" id="cd03747">
    <property type="entry name" value="Ntn_PGA_like"/>
    <property type="match status" value="1"/>
</dbReference>
<dbReference type="PANTHER" id="PTHR34218">
    <property type="entry name" value="PEPTIDASE S45 PENICILLIN AMIDASE"/>
    <property type="match status" value="1"/>
</dbReference>
<evidence type="ECO:0000256" key="1">
    <source>
        <dbReference type="ARBA" id="ARBA00006586"/>
    </source>
</evidence>
<dbReference type="GO" id="GO:0046872">
    <property type="term" value="F:metal ion binding"/>
    <property type="evidence" value="ECO:0007669"/>
    <property type="project" value="UniProtKB-KW"/>
</dbReference>
<dbReference type="AlphaFoldDB" id="A0A545TV45"/>
<feature type="binding site" evidence="6">
    <location>
        <position position="188"/>
    </location>
    <ligand>
        <name>Ca(2+)</name>
        <dbReference type="ChEBI" id="CHEBI:29108"/>
    </ligand>
</feature>
<dbReference type="GO" id="GO:0016811">
    <property type="term" value="F:hydrolase activity, acting on carbon-nitrogen (but not peptide) bonds, in linear amides"/>
    <property type="evidence" value="ECO:0007669"/>
    <property type="project" value="InterPro"/>
</dbReference>
<dbReference type="RefSeq" id="WP_142935265.1">
    <property type="nucleotide sequence ID" value="NZ_ML660173.1"/>
</dbReference>
<keyword evidence="3" id="KW-0865">Zymogen</keyword>
<dbReference type="InterPro" id="IPR002692">
    <property type="entry name" value="S45"/>
</dbReference>
<protein>
    <submittedName>
        <fullName evidence="7">Penicillin acylase family protein</fullName>
    </submittedName>
</protein>
<name>A0A545TV45_9GAMM</name>
<dbReference type="InterPro" id="IPR029055">
    <property type="entry name" value="Ntn_hydrolases_N"/>
</dbReference>
<proteinExistence type="inferred from homology"/>
<keyword evidence="8" id="KW-1185">Reference proteome</keyword>
<dbReference type="Gene3D" id="2.30.120.10">
    <property type="match status" value="1"/>
</dbReference>
<dbReference type="InterPro" id="IPR043147">
    <property type="entry name" value="Penicillin_amidase_A-knob"/>
</dbReference>
<evidence type="ECO:0000256" key="5">
    <source>
        <dbReference type="PIRSR" id="PIRSR001227-1"/>
    </source>
</evidence>
<comment type="subunit">
    <text evidence="4">Heterodimer of an alpha subunit and a beta subunit processed from the same precursor.</text>
</comment>
<evidence type="ECO:0000256" key="3">
    <source>
        <dbReference type="ARBA" id="ARBA00023145"/>
    </source>
</evidence>
<dbReference type="InterPro" id="IPR043146">
    <property type="entry name" value="Penicillin_amidase_N_B-knob"/>
</dbReference>
<evidence type="ECO:0000256" key="2">
    <source>
        <dbReference type="ARBA" id="ARBA00022801"/>
    </source>
</evidence>
<gene>
    <name evidence="7" type="ORF">FLL46_26140</name>
</gene>
<keyword evidence="6" id="KW-0479">Metal-binding</keyword>
<reference evidence="7 8" key="1">
    <citation type="submission" date="2019-07" db="EMBL/GenBank/DDBJ databases">
        <title>Draft genome for Aliikangiella sp. M105.</title>
        <authorList>
            <person name="Wang G."/>
        </authorList>
    </citation>
    <scope>NUCLEOTIDE SEQUENCE [LARGE SCALE GENOMIC DNA]</scope>
    <source>
        <strain evidence="7 8">M105</strain>
    </source>
</reference>
<accession>A0A545TV45</accession>
<keyword evidence="6" id="KW-0106">Calcium</keyword>
<dbReference type="Gene3D" id="1.10.439.10">
    <property type="entry name" value="Penicillin Amidohydrolase, domain 1"/>
    <property type="match status" value="1"/>
</dbReference>
<dbReference type="Pfam" id="PF01804">
    <property type="entry name" value="Penicil_amidase"/>
    <property type="match status" value="1"/>
</dbReference>
<dbReference type="InterPro" id="IPR023343">
    <property type="entry name" value="Penicillin_amidase_dom1"/>
</dbReference>
<dbReference type="InterPro" id="IPR014395">
    <property type="entry name" value="Pen/GL7ACA/AHL_acylase"/>
</dbReference>
<feature type="binding site" evidence="6">
    <location>
        <position position="324"/>
    </location>
    <ligand>
        <name>Ca(2+)</name>
        <dbReference type="ChEBI" id="CHEBI:29108"/>
    </ligand>
</feature>
<evidence type="ECO:0000313" key="7">
    <source>
        <dbReference type="EMBL" id="TQV81093.1"/>
    </source>
</evidence>
<feature type="binding site" evidence="6">
    <location>
        <position position="327"/>
    </location>
    <ligand>
        <name>Ca(2+)</name>
        <dbReference type="ChEBI" id="CHEBI:29108"/>
    </ligand>
</feature>
<dbReference type="PIRSF" id="PIRSF001227">
    <property type="entry name" value="Pen_acylase"/>
    <property type="match status" value="1"/>
</dbReference>
<dbReference type="SUPFAM" id="SSF56235">
    <property type="entry name" value="N-terminal nucleophile aminohydrolases (Ntn hydrolases)"/>
    <property type="match status" value="1"/>
</dbReference>
<dbReference type="Gene3D" id="3.60.20.10">
    <property type="entry name" value="Glutamine Phosphoribosylpyrophosphate, subunit 1, domain 1"/>
    <property type="match status" value="1"/>
</dbReference>
<evidence type="ECO:0000313" key="8">
    <source>
        <dbReference type="Proteomes" id="UP000315439"/>
    </source>
</evidence>
<organism evidence="7 8">
    <name type="scientific">Aliikangiella coralliicola</name>
    <dbReference type="NCBI Taxonomy" id="2592383"/>
    <lineage>
        <taxon>Bacteria</taxon>
        <taxon>Pseudomonadati</taxon>
        <taxon>Pseudomonadota</taxon>
        <taxon>Gammaproteobacteria</taxon>
        <taxon>Oceanospirillales</taxon>
        <taxon>Pleioneaceae</taxon>
        <taxon>Aliikangiella</taxon>
    </lineage>
</organism>
<comment type="similarity">
    <text evidence="1">Belongs to the peptidase S45 family.</text>
</comment>
<dbReference type="OrthoDB" id="9760084at2"/>
<sequence length="810" mass="91563">MKPILIRFLIFVILPVGLALVGLLIHFNASLPMTNGTNHIEGIKAKVEIVRDKWGVPHVSAENDLDAFFSIGYLHAQDRLWQLEIQRRLGSGRLSEIFGSESLSNDKMMRTLGFRRLAEQHFSQLSEFAQQSLYAYSAGINAWLLSDDHELPIEFVAFDVQPEKWTPIDSLVWLKVIAWNLSSNYKTEIDRLLLTHELGESKAQALFFGENSIQQSITEHGEIELYQSLAELRSFTQEFQQQTTTNGNHIGSNAWVVSGDYTESGLPLLANDPHVQMKTPSMFYLAHLKGGNLNAVGATFPGLPFIVFGHNDFISWGGASFAADVQDLYIEQVKVTNPDQYIYDGETREMEIVEETILVKQDFPSFLRAAIPPQKWRARSTIHGPIISDVIGISSNQLISLKWTGFDPQDKTYEALLQINYASDWPEFNSAVKLAVTPTLAFVYADKKNNIGMLVGGKIPIRKQGYGTAPNNGWNSDEDWRGYVPFEENPNAFNPQNGYLVLANQRLVDNSYPYFVTADWPSSHRADRIAEKLQQFIEQTPKELNLEQMKVIQGDRLSLAAVELLPYLLAVEPADDKQAEALSYLKNWNGEFGLESVGATIFETWYMSFRGKLLQDDLWGDLLNASRADYLLAAVDDIPHSFYLKVLKNKDVKWCDNVRTVNRESCEDTISAALDDTISTLEKFVGSSMDDWEWQQVHQAYFPHTPFSRLNLLDIIFDERIPSVGDNYTINLGESSFSMTDGYEQYVGATYRQLVDLGNLDKSRFSITPGQSGNIFSAHYNDSLEAHRDMSFIKMKLSDGEGEKLILLPQ</sequence>
<dbReference type="PANTHER" id="PTHR34218:SF4">
    <property type="entry name" value="ACYL-HOMOSERINE LACTONE ACYLASE QUIP"/>
    <property type="match status" value="1"/>
</dbReference>
<evidence type="ECO:0000256" key="4">
    <source>
        <dbReference type="ARBA" id="ARBA00038735"/>
    </source>
</evidence>